<dbReference type="RefSeq" id="WP_122823986.1">
    <property type="nucleotide sequence ID" value="NZ_CP033325.1"/>
</dbReference>
<name>A0ABV9DAC0_9MICO</name>
<protein>
    <recommendedName>
        <fullName evidence="8">Multidrug efflux pump Tap</fullName>
    </recommendedName>
</protein>
<evidence type="ECO:0000256" key="8">
    <source>
        <dbReference type="ARBA" id="ARBA00040914"/>
    </source>
</evidence>
<evidence type="ECO:0000256" key="6">
    <source>
        <dbReference type="ARBA" id="ARBA00023136"/>
    </source>
</evidence>
<keyword evidence="4 9" id="KW-0812">Transmembrane</keyword>
<feature type="transmembrane region" description="Helical" evidence="9">
    <location>
        <begin position="39"/>
        <end position="62"/>
    </location>
</feature>
<keyword evidence="2" id="KW-0813">Transport</keyword>
<evidence type="ECO:0000259" key="10">
    <source>
        <dbReference type="PROSITE" id="PS50850"/>
    </source>
</evidence>
<evidence type="ECO:0000256" key="3">
    <source>
        <dbReference type="ARBA" id="ARBA00022475"/>
    </source>
</evidence>
<feature type="transmembrane region" description="Helical" evidence="9">
    <location>
        <begin position="312"/>
        <end position="333"/>
    </location>
</feature>
<keyword evidence="3" id="KW-1003">Cell membrane</keyword>
<accession>A0ABV9DAC0</accession>
<keyword evidence="12" id="KW-1185">Reference proteome</keyword>
<feature type="transmembrane region" description="Helical" evidence="9">
    <location>
        <begin position="354"/>
        <end position="372"/>
    </location>
</feature>
<dbReference type="Pfam" id="PF07690">
    <property type="entry name" value="MFS_1"/>
    <property type="match status" value="2"/>
</dbReference>
<keyword evidence="5 9" id="KW-1133">Transmembrane helix</keyword>
<feature type="transmembrane region" description="Helical" evidence="9">
    <location>
        <begin position="222"/>
        <end position="245"/>
    </location>
</feature>
<dbReference type="Proteomes" id="UP001595955">
    <property type="component" value="Unassembled WGS sequence"/>
</dbReference>
<comment type="similarity">
    <text evidence="7">Belongs to the major facilitator superfamily. Drug:H(+) antiporter-3 (DHA3) (TC 2.A.1.21) family.</text>
</comment>
<comment type="caution">
    <text evidence="11">The sequence shown here is derived from an EMBL/GenBank/DDBJ whole genome shotgun (WGS) entry which is preliminary data.</text>
</comment>
<feature type="transmembrane region" description="Helical" evidence="9">
    <location>
        <begin position="12"/>
        <end position="33"/>
    </location>
</feature>
<feature type="transmembrane region" description="Helical" evidence="9">
    <location>
        <begin position="378"/>
        <end position="398"/>
    </location>
</feature>
<feature type="transmembrane region" description="Helical" evidence="9">
    <location>
        <begin position="257"/>
        <end position="279"/>
    </location>
</feature>
<evidence type="ECO:0000256" key="9">
    <source>
        <dbReference type="SAM" id="Phobius"/>
    </source>
</evidence>
<dbReference type="Gene3D" id="1.20.1250.20">
    <property type="entry name" value="MFS general substrate transporter like domains"/>
    <property type="match status" value="1"/>
</dbReference>
<evidence type="ECO:0000256" key="2">
    <source>
        <dbReference type="ARBA" id="ARBA00022448"/>
    </source>
</evidence>
<sequence>MTLIPVAYLSSYLLSMLGNSIAGIALPLIVLGVTGSAMGAGWVAAATAVPAVVAGLVMGVVIDRINRRTSSIVTDAVSAASVAALPLVDLVSGLSLGWFILFGIIGSLGDVPGLTARDALLAAVVRHGGITAERLLGMRESLGAIALLLGPAAAGTLMVLLDGSTVLWLTAATSMAAALLTLLIPHEVGTITPSEEAEATTGASSGWAQLRAGWRALFRSPFLVSTTVLSLVAVVALAGYQGLVLPVHVTLVGRPGLLGFVLSALAGGMLVGGAIYVVVGSRGRRRTWFLATMLGTTVGFAALAALPSGGLLLAGAFVLGLSSGLFGALLGVLMVERIPEQMRGRIMGTQNAMLTAAAPVGIVAAAALTEYVSLDVAAAVLAGAWLVGLGVGVFARALRNLEPASERGTDEETAVVSGA</sequence>
<feature type="transmembrane region" description="Helical" evidence="9">
    <location>
        <begin position="288"/>
        <end position="306"/>
    </location>
</feature>
<dbReference type="PROSITE" id="PS00217">
    <property type="entry name" value="SUGAR_TRANSPORT_2"/>
    <property type="match status" value="1"/>
</dbReference>
<evidence type="ECO:0000256" key="7">
    <source>
        <dbReference type="ARBA" id="ARBA00038075"/>
    </source>
</evidence>
<feature type="domain" description="Major facilitator superfamily (MFS) profile" evidence="10">
    <location>
        <begin position="222"/>
        <end position="419"/>
    </location>
</feature>
<reference evidence="12" key="1">
    <citation type="journal article" date="2019" name="Int. J. Syst. Evol. Microbiol.">
        <title>The Global Catalogue of Microorganisms (GCM) 10K type strain sequencing project: providing services to taxonomists for standard genome sequencing and annotation.</title>
        <authorList>
            <consortium name="The Broad Institute Genomics Platform"/>
            <consortium name="The Broad Institute Genome Sequencing Center for Infectious Disease"/>
            <person name="Wu L."/>
            <person name="Ma J."/>
        </authorList>
    </citation>
    <scope>NUCLEOTIDE SEQUENCE [LARGE SCALE GENOMIC DNA]</scope>
    <source>
        <strain evidence="12">JCM 3369</strain>
    </source>
</reference>
<evidence type="ECO:0000256" key="4">
    <source>
        <dbReference type="ARBA" id="ARBA00022692"/>
    </source>
</evidence>
<dbReference type="CDD" id="cd06173">
    <property type="entry name" value="MFS_MefA_like"/>
    <property type="match status" value="1"/>
</dbReference>
<feature type="transmembrane region" description="Helical" evidence="9">
    <location>
        <begin position="141"/>
        <end position="160"/>
    </location>
</feature>
<dbReference type="PANTHER" id="PTHR23513">
    <property type="entry name" value="INTEGRAL MEMBRANE EFFLUX PROTEIN-RELATED"/>
    <property type="match status" value="1"/>
</dbReference>
<evidence type="ECO:0000313" key="12">
    <source>
        <dbReference type="Proteomes" id="UP001595955"/>
    </source>
</evidence>
<dbReference type="InterPro" id="IPR020846">
    <property type="entry name" value="MFS_dom"/>
</dbReference>
<keyword evidence="6 9" id="KW-0472">Membrane</keyword>
<comment type="subcellular location">
    <subcellularLocation>
        <location evidence="1">Cell inner membrane</location>
        <topology evidence="1">Multi-pass membrane protein</topology>
    </subcellularLocation>
</comment>
<evidence type="ECO:0000256" key="5">
    <source>
        <dbReference type="ARBA" id="ARBA00022989"/>
    </source>
</evidence>
<dbReference type="PROSITE" id="PS50850">
    <property type="entry name" value="MFS"/>
    <property type="match status" value="1"/>
</dbReference>
<evidence type="ECO:0000256" key="1">
    <source>
        <dbReference type="ARBA" id="ARBA00004429"/>
    </source>
</evidence>
<gene>
    <name evidence="11" type="ORF">ACFO3F_06920</name>
</gene>
<dbReference type="InterPro" id="IPR011701">
    <property type="entry name" value="MFS"/>
</dbReference>
<organism evidence="11 12">
    <name type="scientific">Georgenia faecalis</name>
    <dbReference type="NCBI Taxonomy" id="2483799"/>
    <lineage>
        <taxon>Bacteria</taxon>
        <taxon>Bacillati</taxon>
        <taxon>Actinomycetota</taxon>
        <taxon>Actinomycetes</taxon>
        <taxon>Micrococcales</taxon>
        <taxon>Bogoriellaceae</taxon>
        <taxon>Georgenia</taxon>
    </lineage>
</organism>
<evidence type="ECO:0000313" key="11">
    <source>
        <dbReference type="EMBL" id="MFC4554974.1"/>
    </source>
</evidence>
<feature type="transmembrane region" description="Helical" evidence="9">
    <location>
        <begin position="83"/>
        <end position="105"/>
    </location>
</feature>
<dbReference type="InterPro" id="IPR036259">
    <property type="entry name" value="MFS_trans_sf"/>
</dbReference>
<dbReference type="EMBL" id="JBHSGF010000004">
    <property type="protein sequence ID" value="MFC4554974.1"/>
    <property type="molecule type" value="Genomic_DNA"/>
</dbReference>
<dbReference type="PANTHER" id="PTHR23513:SF9">
    <property type="entry name" value="ENTEROBACTIN EXPORTER ENTS"/>
    <property type="match status" value="1"/>
</dbReference>
<dbReference type="SUPFAM" id="SSF103473">
    <property type="entry name" value="MFS general substrate transporter"/>
    <property type="match status" value="1"/>
</dbReference>
<dbReference type="InterPro" id="IPR005829">
    <property type="entry name" value="Sugar_transporter_CS"/>
</dbReference>
<proteinExistence type="inferred from homology"/>